<dbReference type="InterPro" id="IPR016032">
    <property type="entry name" value="Sig_transdc_resp-reg_C-effctor"/>
</dbReference>
<dbReference type="Gene3D" id="3.40.50.300">
    <property type="entry name" value="P-loop containing nucleotide triphosphate hydrolases"/>
    <property type="match status" value="1"/>
</dbReference>
<dbReference type="PANTHER" id="PTHR16305">
    <property type="entry name" value="TESTICULAR SOLUBLE ADENYLYL CYCLASE"/>
    <property type="match status" value="1"/>
</dbReference>
<feature type="domain" description="HTH luxR-type" evidence="4">
    <location>
        <begin position="853"/>
        <end position="918"/>
    </location>
</feature>
<feature type="compositionally biased region" description="Basic and acidic residues" evidence="3">
    <location>
        <begin position="343"/>
        <end position="354"/>
    </location>
</feature>
<dbReference type="InterPro" id="IPR041664">
    <property type="entry name" value="AAA_16"/>
</dbReference>
<keyword evidence="1" id="KW-0547">Nucleotide-binding</keyword>
<dbReference type="RefSeq" id="WP_043780074.1">
    <property type="nucleotide sequence ID" value="NZ_JMQI01000027.1"/>
</dbReference>
<dbReference type="PRINTS" id="PR00038">
    <property type="entry name" value="HTHLUXR"/>
</dbReference>
<proteinExistence type="predicted"/>
<dbReference type="GO" id="GO:0003677">
    <property type="term" value="F:DNA binding"/>
    <property type="evidence" value="ECO:0007669"/>
    <property type="project" value="InterPro"/>
</dbReference>
<gene>
    <name evidence="5" type="ORF">DV20_13810</name>
</gene>
<name>A0A066U261_9PSEU</name>
<dbReference type="GO" id="GO:0005524">
    <property type="term" value="F:ATP binding"/>
    <property type="evidence" value="ECO:0007669"/>
    <property type="project" value="UniProtKB-KW"/>
</dbReference>
<dbReference type="GO" id="GO:0005737">
    <property type="term" value="C:cytoplasm"/>
    <property type="evidence" value="ECO:0007669"/>
    <property type="project" value="TreeGrafter"/>
</dbReference>
<dbReference type="GO" id="GO:0006355">
    <property type="term" value="P:regulation of DNA-templated transcription"/>
    <property type="evidence" value="ECO:0007669"/>
    <property type="project" value="InterPro"/>
</dbReference>
<protein>
    <submittedName>
        <fullName evidence="5">LuxR family transcriptional regulator</fullName>
    </submittedName>
</protein>
<sequence>MPGREPALLGRHRECATLDRVLAEARSEQSRVLVLRGEAGIGKTALLEYARARARGFRVARAAGVESEQVMAYAGLHQLCAPFLDRLDRLPGPQRDALGTAFGLSSGARPTRFLVGLAVLTLLADVAEEQPLLCLVDDVQWLDRMSEVVLAFVARRLLAERIVVVFALRETGREPDLAGLPELPIGGLGEAESAALLASVVKGPVDGRVRDRIIAEAHGNPLALLELPRAWTAAEPVDGFGRPGAVPLAGRIEHCFVKQLEPLPADTRRLLLIAAAEPLGDATLLWGAAGRLGLGADPAAAAEATGLIEFGRRIRFRHPLVRSAVYRSAPARDRQDVHRALADVTDPGRDPDRRAWHRAQATVSPDEDVAADLERSAGRARARGGLVAAAAFLEQAALLTPEPARRAERELAAAAVKRDAGALGEALGLLDAAEAGPPDAVRAAEAGRLRGQIAFDQRRGGDAARLLLRAAERLTPLDASRARETYLAALAAALWAGADRNALVAAAEAARAAPPAPVPPRAVDLVLDALATRLTDGHQAAAPLLATALAAVRGLDAGPENTGQVLWLLGNRAGGLIATEAADFAAARALAERQVQLARDAGALVQLQFALNFLGVNELLAGELTAAAASAGEDRAIAEATGNAPVGYAAMLLEAFRGREERAAELFEDTARQAAERGQLRLVTLADYGRAVLYNGLGRHDAALDAASRVFDHDVVGFQSLATTELAEAASRTGDEGRLRAAAARSAERAAGAGTAEARGLDARVRALSSTGPDAEDGYRESIARLEPTPLRVDLARGHLLYGEWLRREGRRVDARAHLHTAHEQLSAMGLTAFAERARRELQATGETARKRTAEPTGELTAQEFQIARLAAGGYSNPEIGTRLFLSPRTVEWHLRKIFAKLGISSRRQLRDVALAGA</sequence>
<evidence type="ECO:0000259" key="4">
    <source>
        <dbReference type="PROSITE" id="PS50043"/>
    </source>
</evidence>
<dbReference type="InterPro" id="IPR027417">
    <property type="entry name" value="P-loop_NTPase"/>
</dbReference>
<dbReference type="Gene3D" id="1.10.10.10">
    <property type="entry name" value="Winged helix-like DNA-binding domain superfamily/Winged helix DNA-binding domain"/>
    <property type="match status" value="1"/>
</dbReference>
<dbReference type="AlphaFoldDB" id="A0A066U261"/>
<dbReference type="InterPro" id="IPR000792">
    <property type="entry name" value="Tscrpt_reg_LuxR_C"/>
</dbReference>
<dbReference type="GO" id="GO:0004016">
    <property type="term" value="F:adenylate cyclase activity"/>
    <property type="evidence" value="ECO:0007669"/>
    <property type="project" value="TreeGrafter"/>
</dbReference>
<dbReference type="eggNOG" id="COG2197">
    <property type="taxonomic scope" value="Bacteria"/>
</dbReference>
<dbReference type="Pfam" id="PF00196">
    <property type="entry name" value="GerE"/>
    <property type="match status" value="1"/>
</dbReference>
<dbReference type="Pfam" id="PF13191">
    <property type="entry name" value="AAA_16"/>
    <property type="match status" value="1"/>
</dbReference>
<reference evidence="5 6" key="1">
    <citation type="submission" date="2014-05" db="EMBL/GenBank/DDBJ databases">
        <title>Draft genome sequence of Amycolatopsis rifamycinica DSM 46095.</title>
        <authorList>
            <person name="Lal R."/>
            <person name="Saxena A."/>
            <person name="Kumari R."/>
            <person name="Mukherjee U."/>
            <person name="Singh P."/>
            <person name="Sangwan N."/>
            <person name="Mahato N.K."/>
        </authorList>
    </citation>
    <scope>NUCLEOTIDE SEQUENCE [LARGE SCALE GENOMIC DNA]</scope>
    <source>
        <strain evidence="5 6">DSM 46095</strain>
    </source>
</reference>
<accession>A0A066U261</accession>
<dbReference type="PANTHER" id="PTHR16305:SF35">
    <property type="entry name" value="TRANSCRIPTIONAL ACTIVATOR DOMAIN"/>
    <property type="match status" value="1"/>
</dbReference>
<dbReference type="OrthoDB" id="3656034at2"/>
<evidence type="ECO:0000256" key="3">
    <source>
        <dbReference type="SAM" id="MobiDB-lite"/>
    </source>
</evidence>
<keyword evidence="2" id="KW-0067">ATP-binding</keyword>
<dbReference type="PROSITE" id="PS50043">
    <property type="entry name" value="HTH_LUXR_2"/>
    <property type="match status" value="1"/>
</dbReference>
<dbReference type="InterPro" id="IPR036388">
    <property type="entry name" value="WH-like_DNA-bd_sf"/>
</dbReference>
<evidence type="ECO:0000256" key="1">
    <source>
        <dbReference type="ARBA" id="ARBA00022741"/>
    </source>
</evidence>
<evidence type="ECO:0000313" key="6">
    <source>
        <dbReference type="Proteomes" id="UP000027345"/>
    </source>
</evidence>
<dbReference type="SUPFAM" id="SSF46894">
    <property type="entry name" value="C-terminal effector domain of the bipartite response regulators"/>
    <property type="match status" value="1"/>
</dbReference>
<keyword evidence="6" id="KW-1185">Reference proteome</keyword>
<organism evidence="5 6">
    <name type="scientific">Amycolatopsis rifamycinica</name>
    <dbReference type="NCBI Taxonomy" id="287986"/>
    <lineage>
        <taxon>Bacteria</taxon>
        <taxon>Bacillati</taxon>
        <taxon>Actinomycetota</taxon>
        <taxon>Actinomycetes</taxon>
        <taxon>Pseudonocardiales</taxon>
        <taxon>Pseudonocardiaceae</taxon>
        <taxon>Amycolatopsis</taxon>
    </lineage>
</organism>
<dbReference type="Proteomes" id="UP000027345">
    <property type="component" value="Unassembled WGS sequence"/>
</dbReference>
<dbReference type="CDD" id="cd06170">
    <property type="entry name" value="LuxR_C_like"/>
    <property type="match status" value="1"/>
</dbReference>
<evidence type="ECO:0000256" key="2">
    <source>
        <dbReference type="ARBA" id="ARBA00022840"/>
    </source>
</evidence>
<feature type="region of interest" description="Disordered" evidence="3">
    <location>
        <begin position="343"/>
        <end position="367"/>
    </location>
</feature>
<dbReference type="SMART" id="SM00421">
    <property type="entry name" value="HTH_LUXR"/>
    <property type="match status" value="1"/>
</dbReference>
<dbReference type="EMBL" id="JMQI01000027">
    <property type="protein sequence ID" value="KDN21551.1"/>
    <property type="molecule type" value="Genomic_DNA"/>
</dbReference>
<dbReference type="SUPFAM" id="SSF52540">
    <property type="entry name" value="P-loop containing nucleoside triphosphate hydrolases"/>
    <property type="match status" value="1"/>
</dbReference>
<evidence type="ECO:0000313" key="5">
    <source>
        <dbReference type="EMBL" id="KDN21551.1"/>
    </source>
</evidence>
<comment type="caution">
    <text evidence="5">The sequence shown here is derived from an EMBL/GenBank/DDBJ whole genome shotgun (WGS) entry which is preliminary data.</text>
</comment>
<dbReference type="STRING" id="287986.DV20_13810"/>